<comment type="caution">
    <text evidence="2">The sequence shown here is derived from an EMBL/GenBank/DDBJ whole genome shotgun (WGS) entry which is preliminary data.</text>
</comment>
<dbReference type="EMBL" id="CM026428">
    <property type="protein sequence ID" value="KAG0567395.1"/>
    <property type="molecule type" value="Genomic_DNA"/>
</dbReference>
<feature type="domain" description="BRCT" evidence="1">
    <location>
        <begin position="8"/>
        <end position="87"/>
    </location>
</feature>
<sequence length="87" mass="9758">MIEALYAGATEAENFFDRVTHVIVFHNDGQNIPAKNIIQSLGGQPEQDMVRFSHFLSPGGVKINIVFHDWLDACLKARTILPAEDYD</sequence>
<dbReference type="AlphaFoldDB" id="A0A8T0H955"/>
<evidence type="ECO:0000313" key="3">
    <source>
        <dbReference type="Proteomes" id="UP000822688"/>
    </source>
</evidence>
<dbReference type="Gene3D" id="3.40.50.10190">
    <property type="entry name" value="BRCT domain"/>
    <property type="match status" value="1"/>
</dbReference>
<protein>
    <recommendedName>
        <fullName evidence="1">BRCT domain-containing protein</fullName>
    </recommendedName>
</protein>
<proteinExistence type="predicted"/>
<name>A0A8T0H955_CERPU</name>
<dbReference type="Proteomes" id="UP000822688">
    <property type="component" value="Chromosome 7"/>
</dbReference>
<evidence type="ECO:0000313" key="2">
    <source>
        <dbReference type="EMBL" id="KAG0567395.1"/>
    </source>
</evidence>
<evidence type="ECO:0000259" key="1">
    <source>
        <dbReference type="PROSITE" id="PS50172"/>
    </source>
</evidence>
<dbReference type="PROSITE" id="PS50172">
    <property type="entry name" value="BRCT"/>
    <property type="match status" value="1"/>
</dbReference>
<keyword evidence="3" id="KW-1185">Reference proteome</keyword>
<gene>
    <name evidence="2" type="ORF">KC19_7G131900</name>
</gene>
<organism evidence="2 3">
    <name type="scientific">Ceratodon purpureus</name>
    <name type="common">Fire moss</name>
    <name type="synonym">Dicranum purpureum</name>
    <dbReference type="NCBI Taxonomy" id="3225"/>
    <lineage>
        <taxon>Eukaryota</taxon>
        <taxon>Viridiplantae</taxon>
        <taxon>Streptophyta</taxon>
        <taxon>Embryophyta</taxon>
        <taxon>Bryophyta</taxon>
        <taxon>Bryophytina</taxon>
        <taxon>Bryopsida</taxon>
        <taxon>Dicranidae</taxon>
        <taxon>Pseudoditrichales</taxon>
        <taxon>Ditrichaceae</taxon>
        <taxon>Ceratodon</taxon>
    </lineage>
</organism>
<reference evidence="2" key="1">
    <citation type="submission" date="2020-06" db="EMBL/GenBank/DDBJ databases">
        <title>WGS assembly of Ceratodon purpureus strain R40.</title>
        <authorList>
            <person name="Carey S.B."/>
            <person name="Jenkins J."/>
            <person name="Shu S."/>
            <person name="Lovell J.T."/>
            <person name="Sreedasyam A."/>
            <person name="Maumus F."/>
            <person name="Tiley G.P."/>
            <person name="Fernandez-Pozo N."/>
            <person name="Barry K."/>
            <person name="Chen C."/>
            <person name="Wang M."/>
            <person name="Lipzen A."/>
            <person name="Daum C."/>
            <person name="Saski C.A."/>
            <person name="Payton A.C."/>
            <person name="Mcbreen J.C."/>
            <person name="Conrad R.E."/>
            <person name="Kollar L.M."/>
            <person name="Olsson S."/>
            <person name="Huttunen S."/>
            <person name="Landis J.B."/>
            <person name="Wickett N.J."/>
            <person name="Johnson M.G."/>
            <person name="Rensing S.A."/>
            <person name="Grimwood J."/>
            <person name="Schmutz J."/>
            <person name="Mcdaniel S.F."/>
        </authorList>
    </citation>
    <scope>NUCLEOTIDE SEQUENCE</scope>
    <source>
        <strain evidence="2">R40</strain>
    </source>
</reference>
<dbReference type="InterPro" id="IPR036420">
    <property type="entry name" value="BRCT_dom_sf"/>
</dbReference>
<accession>A0A8T0H955</accession>
<dbReference type="SUPFAM" id="SSF52113">
    <property type="entry name" value="BRCT domain"/>
    <property type="match status" value="1"/>
</dbReference>
<dbReference type="InterPro" id="IPR001357">
    <property type="entry name" value="BRCT_dom"/>
</dbReference>
<feature type="non-terminal residue" evidence="2">
    <location>
        <position position="87"/>
    </location>
</feature>